<keyword evidence="7" id="KW-0604">Photosystem II</keyword>
<evidence type="ECO:0000256" key="3">
    <source>
        <dbReference type="ARBA" id="ARBA00022692"/>
    </source>
</evidence>
<reference evidence="8" key="1">
    <citation type="journal article" date="2018" name="J. Appl. Phycol.">
        <title>Intrageneric chloroplast genome comparison in the genus Euglena (Phylum: Euglenophyta) with annotated chloroplast genomes of Euglena hiemalis and Euglena clara.</title>
        <authorList>
            <person name="Ellala Hewadikaramge M."/>
            <person name="Linton E."/>
        </authorList>
    </citation>
    <scope>NUCLEOTIDE SEQUENCE</scope>
    <source>
        <strain evidence="8">CCAP1224.35</strain>
    </source>
</reference>
<sequence length="31" mass="3824">MEGLVYTFTTNSYSRHYFFAIFFRENPRVTE</sequence>
<evidence type="ECO:0000256" key="5">
    <source>
        <dbReference type="ARBA" id="ARBA00023078"/>
    </source>
</evidence>
<protein>
    <submittedName>
        <fullName evidence="8">Photosystem II T protein</fullName>
    </submittedName>
</protein>
<keyword evidence="6" id="KW-0472">Membrane</keyword>
<keyword evidence="3" id="KW-0812">Transmembrane</keyword>
<proteinExistence type="inferred from homology"/>
<accession>A0A345UC29</accession>
<keyword evidence="8" id="KW-0934">Plastid</keyword>
<evidence type="ECO:0000313" key="8">
    <source>
        <dbReference type="EMBL" id="AXI98015.1"/>
    </source>
</evidence>
<dbReference type="RefSeq" id="YP_009512130.1">
    <property type="nucleotide sequence ID" value="NC_039156.1"/>
</dbReference>
<keyword evidence="4" id="KW-1133">Transmembrane helix</keyword>
<geneLocation type="chloroplast" evidence="8"/>
<name>A0A345UC29_9EUGL</name>
<dbReference type="AlphaFoldDB" id="A0A345UC29"/>
<dbReference type="InterPro" id="IPR001743">
    <property type="entry name" value="PSII_PsbT"/>
</dbReference>
<gene>
    <name evidence="8" type="primary">psbT</name>
</gene>
<dbReference type="GeneID" id="37624991"/>
<keyword evidence="8" id="KW-0150">Chloroplast</keyword>
<dbReference type="GO" id="GO:0015979">
    <property type="term" value="P:photosynthesis"/>
    <property type="evidence" value="ECO:0007669"/>
    <property type="project" value="UniProtKB-KW"/>
</dbReference>
<dbReference type="EMBL" id="MF622086">
    <property type="protein sequence ID" value="AXI98015.1"/>
    <property type="molecule type" value="Genomic_DNA"/>
</dbReference>
<evidence type="ECO:0000256" key="4">
    <source>
        <dbReference type="ARBA" id="ARBA00022989"/>
    </source>
</evidence>
<comment type="similarity">
    <text evidence="1">Belongs to the PsbT family.</text>
</comment>
<dbReference type="InterPro" id="IPR037268">
    <property type="entry name" value="PSII_PsbT_sf"/>
</dbReference>
<dbReference type="Pfam" id="PF01405">
    <property type="entry name" value="PsbT"/>
    <property type="match status" value="1"/>
</dbReference>
<keyword evidence="5" id="KW-0793">Thylakoid</keyword>
<evidence type="ECO:0000256" key="7">
    <source>
        <dbReference type="ARBA" id="ARBA00023276"/>
    </source>
</evidence>
<evidence type="ECO:0000256" key="6">
    <source>
        <dbReference type="ARBA" id="ARBA00023136"/>
    </source>
</evidence>
<keyword evidence="2" id="KW-0602">Photosynthesis</keyword>
<dbReference type="GO" id="GO:0009539">
    <property type="term" value="C:photosystem II reaction center"/>
    <property type="evidence" value="ECO:0007669"/>
    <property type="project" value="InterPro"/>
</dbReference>
<evidence type="ECO:0000256" key="2">
    <source>
        <dbReference type="ARBA" id="ARBA00022531"/>
    </source>
</evidence>
<dbReference type="SUPFAM" id="SSF161029">
    <property type="entry name" value="Photosystem II reaction center protein T, PsbT"/>
    <property type="match status" value="1"/>
</dbReference>
<organism evidence="8">
    <name type="scientific">Euglena hiemalis</name>
    <dbReference type="NCBI Taxonomy" id="392896"/>
    <lineage>
        <taxon>Eukaryota</taxon>
        <taxon>Discoba</taxon>
        <taxon>Euglenozoa</taxon>
        <taxon>Euglenida</taxon>
        <taxon>Spirocuta</taxon>
        <taxon>Euglenophyceae</taxon>
        <taxon>Euglenales</taxon>
        <taxon>Euglenaceae</taxon>
        <taxon>Euglena</taxon>
    </lineage>
</organism>
<evidence type="ECO:0000256" key="1">
    <source>
        <dbReference type="ARBA" id="ARBA00008658"/>
    </source>
</evidence>